<dbReference type="InterPro" id="IPR004006">
    <property type="entry name" value="DhaK_dom"/>
</dbReference>
<evidence type="ECO:0000313" key="14">
    <source>
        <dbReference type="EMBL" id="MUG24663.1"/>
    </source>
</evidence>
<protein>
    <recommendedName>
        <fullName evidence="3">phosphoenolpyruvate--glycerone phosphotransferase</fullName>
        <ecNumber evidence="3">2.7.1.121</ecNumber>
    </recommendedName>
</protein>
<gene>
    <name evidence="13" type="primary">dhaK</name>
    <name evidence="13" type="ORF">DJ90_5525</name>
    <name evidence="14" type="ORF">GNQ08_20040</name>
</gene>
<dbReference type="InterPro" id="IPR050861">
    <property type="entry name" value="Dihydroxyacetone_Kinase"/>
</dbReference>
<dbReference type="FunFam" id="3.30.1180.20:FF:000001">
    <property type="entry name" value="Dihydroxyacetone kinase 1"/>
    <property type="match status" value="1"/>
</dbReference>
<evidence type="ECO:0000313" key="16">
    <source>
        <dbReference type="Proteomes" id="UP000442469"/>
    </source>
</evidence>
<dbReference type="SUPFAM" id="SSF101473">
    <property type="entry name" value="DhaL-like"/>
    <property type="match status" value="1"/>
</dbReference>
<comment type="subunit">
    <text evidence="9">Homodimer. The dihydroxyacetone kinase complex is composed of a homodimer of DhaM, a homodimer of DhaK and the subunit DhaL.</text>
</comment>
<accession>A0A090YC19</accession>
<evidence type="ECO:0000256" key="4">
    <source>
        <dbReference type="ARBA" id="ARBA00022679"/>
    </source>
</evidence>
<dbReference type="GO" id="GO:0005524">
    <property type="term" value="F:ATP binding"/>
    <property type="evidence" value="ECO:0007669"/>
    <property type="project" value="UniProtKB-KW"/>
</dbReference>
<dbReference type="EC" id="2.7.1.121" evidence="3"/>
<dbReference type="FunFam" id="3.40.50.10440:FF:000001">
    <property type="entry name" value="Dihydroxyacetone kinase, DhaK subunit"/>
    <property type="match status" value="1"/>
</dbReference>
<evidence type="ECO:0000256" key="10">
    <source>
        <dbReference type="ARBA" id="ARBA00055771"/>
    </source>
</evidence>
<dbReference type="GO" id="GO:0005829">
    <property type="term" value="C:cytosol"/>
    <property type="evidence" value="ECO:0007669"/>
    <property type="project" value="TreeGrafter"/>
</dbReference>
<dbReference type="PROSITE" id="PS51480">
    <property type="entry name" value="DHAL"/>
    <property type="match status" value="1"/>
</dbReference>
<dbReference type="PANTHER" id="PTHR28629:SF4">
    <property type="entry name" value="TRIOKINASE_FMN CYCLASE"/>
    <property type="match status" value="1"/>
</dbReference>
<keyword evidence="5" id="KW-0547">Nucleotide-binding</keyword>
<keyword evidence="8" id="KW-0067">ATP-binding</keyword>
<evidence type="ECO:0000256" key="8">
    <source>
        <dbReference type="ARBA" id="ARBA00022840"/>
    </source>
</evidence>
<evidence type="ECO:0000256" key="6">
    <source>
        <dbReference type="ARBA" id="ARBA00022777"/>
    </source>
</evidence>
<comment type="pathway">
    <text evidence="2">Polyol metabolism; glycerol degradation.</text>
</comment>
<evidence type="ECO:0000256" key="1">
    <source>
        <dbReference type="ARBA" id="ARBA00001113"/>
    </source>
</evidence>
<evidence type="ECO:0000313" key="13">
    <source>
        <dbReference type="EMBL" id="KFM95392.1"/>
    </source>
</evidence>
<comment type="catalytic activity">
    <reaction evidence="1">
        <text>dihydroxyacetone + phosphoenolpyruvate = dihydroxyacetone phosphate + pyruvate</text>
        <dbReference type="Rhea" id="RHEA:18381"/>
        <dbReference type="ChEBI" id="CHEBI:15361"/>
        <dbReference type="ChEBI" id="CHEBI:16016"/>
        <dbReference type="ChEBI" id="CHEBI:57642"/>
        <dbReference type="ChEBI" id="CHEBI:58702"/>
        <dbReference type="EC" id="2.7.1.121"/>
    </reaction>
</comment>
<evidence type="ECO:0000256" key="9">
    <source>
        <dbReference type="ARBA" id="ARBA00046577"/>
    </source>
</evidence>
<dbReference type="RefSeq" id="WP_036623724.1">
    <property type="nucleotide sequence ID" value="NZ_BGML01000008.1"/>
</dbReference>
<evidence type="ECO:0000256" key="2">
    <source>
        <dbReference type="ARBA" id="ARBA00004745"/>
    </source>
</evidence>
<evidence type="ECO:0000256" key="7">
    <source>
        <dbReference type="ARBA" id="ARBA00022798"/>
    </source>
</evidence>
<proteinExistence type="predicted"/>
<dbReference type="SMART" id="SM01120">
    <property type="entry name" value="Dak2"/>
    <property type="match status" value="1"/>
</dbReference>
<dbReference type="GeneID" id="77007731"/>
<dbReference type="OrthoDB" id="9806345at2"/>
<dbReference type="Gene3D" id="3.30.1180.20">
    <property type="entry name" value="Dihydroxyacetone kinase, domain 2"/>
    <property type="match status" value="1"/>
</dbReference>
<dbReference type="InterPro" id="IPR012736">
    <property type="entry name" value="DhaK_1"/>
</dbReference>
<keyword evidence="6 13" id="KW-0418">Kinase</keyword>
<dbReference type="SUPFAM" id="SSF82549">
    <property type="entry name" value="DAK1/DegV-like"/>
    <property type="match status" value="1"/>
</dbReference>
<dbReference type="Gene3D" id="1.25.40.340">
    <property type="match status" value="1"/>
</dbReference>
<dbReference type="GO" id="GO:0019563">
    <property type="term" value="P:glycerol catabolic process"/>
    <property type="evidence" value="ECO:0007669"/>
    <property type="project" value="TreeGrafter"/>
</dbReference>
<reference evidence="13 15" key="1">
    <citation type="submission" date="2014-04" db="EMBL/GenBank/DDBJ databases">
        <authorList>
            <person name="Bishop-Lilly K.A."/>
            <person name="Broomall S.M."/>
            <person name="Chain P.S."/>
            <person name="Chertkov O."/>
            <person name="Coyne S.R."/>
            <person name="Daligault H.E."/>
            <person name="Davenport K.W."/>
            <person name="Erkkila T."/>
            <person name="Frey K.G."/>
            <person name="Gibbons H.S."/>
            <person name="Gu W."/>
            <person name="Jaissle J."/>
            <person name="Johnson S.L."/>
            <person name="Koroleva G.I."/>
            <person name="Ladner J.T."/>
            <person name="Lo C.-C."/>
            <person name="Minogue T.D."/>
            <person name="Munk C."/>
            <person name="Palacios G.F."/>
            <person name="Redden C.L."/>
            <person name="Rosenzweig C.N."/>
            <person name="Scholz M.B."/>
            <person name="Teshima H."/>
            <person name="Xu Y."/>
        </authorList>
    </citation>
    <scope>NUCLEOTIDE SEQUENCE [LARGE SCALE GENOMIC DNA]</scope>
    <source>
        <strain evidence="13 15">8244</strain>
    </source>
</reference>
<dbReference type="NCBIfam" id="TIGR02363">
    <property type="entry name" value="dhaK1"/>
    <property type="match status" value="1"/>
</dbReference>
<feature type="domain" description="DhaL" evidence="11">
    <location>
        <begin position="375"/>
        <end position="584"/>
    </location>
</feature>
<evidence type="ECO:0000256" key="5">
    <source>
        <dbReference type="ARBA" id="ARBA00022741"/>
    </source>
</evidence>
<keyword evidence="7" id="KW-0319">Glycerol metabolism</keyword>
<dbReference type="FunFam" id="1.25.40.340:FF:000002">
    <property type="entry name" value="Dihydroxyacetone kinase, L subunit"/>
    <property type="match status" value="1"/>
</dbReference>
<dbReference type="EMBL" id="WNZZ01000017">
    <property type="protein sequence ID" value="MUG24663.1"/>
    <property type="molecule type" value="Genomic_DNA"/>
</dbReference>
<organism evidence="13 15">
    <name type="scientific">Paenibacillus macerans</name>
    <name type="common">Bacillus macerans</name>
    <dbReference type="NCBI Taxonomy" id="44252"/>
    <lineage>
        <taxon>Bacteria</taxon>
        <taxon>Bacillati</taxon>
        <taxon>Bacillota</taxon>
        <taxon>Bacilli</taxon>
        <taxon>Bacillales</taxon>
        <taxon>Paenibacillaceae</taxon>
        <taxon>Paenibacillus</taxon>
    </lineage>
</organism>
<dbReference type="Pfam" id="PF02733">
    <property type="entry name" value="Dak1"/>
    <property type="match status" value="1"/>
</dbReference>
<feature type="domain" description="DhaK" evidence="12">
    <location>
        <begin position="7"/>
        <end position="330"/>
    </location>
</feature>
<sequence length="589" mass="62000">MKKIINRAETVVAEMCGGIALAQPELEFVKKYKIIKKKRINKRKVSLISGGGSGHEPAHAGFVGRGMLDAAVCGDVFASPSQIQVYQAIKATAGERGALLIIKNYSGDMMNFKNAAFLASEDGIEVEYVRVEDDIAVQDSLYTVGRRGVAGTVLVHKIAGAAAEEGRSLREVKAAAEKAASSVRSIGFALTSCTVPAKGTPTFDIAADEMEFGVGIHGEPGIQRERIASADVLAERMVAALLKDLHIDGGQEQEIALLINGFGATPLQELYILNHAVTRELVKRPGLNICRTFVGNYMTSIDMAGASVSIMKLDAELKRLLFAESEAPAFPMSGPAGGVDYADIFEEKRGGEEVSYIAETPAEAALIRGNGIDARNMIFLVDKMSEIIIANEVPFCELDAHAGDGDFGMSVAKGFKQLKREWRELVAGHGERIGAFLEACSLVIMEHCGGASGPIWGSAFRAAGKAAGAKDRLSTADMAELMQAAVRGVQATGERSFGRGAVVGDKTLIDALAPCADAWTQSAAQGDDIVTAAAKAAEAAVRGARQTADIVARMGRAGTVGERSLGYPDAGAHALGVIFTELAAALKQA</sequence>
<comment type="function">
    <text evidence="10">ADP-binding subunit of the dihydroxyacetone kinase, which is responsible for the phosphoenolpyruvate (PEP)-dependent phosphorylation of dihydroxyacetone. DhaL-ADP is converted to DhaL-ATP via a phosphoryl group transfer from DhaM and transmits it to dihydroxyacetone binds to DhaK.</text>
</comment>
<evidence type="ECO:0000259" key="11">
    <source>
        <dbReference type="PROSITE" id="PS51480"/>
    </source>
</evidence>
<comment type="caution">
    <text evidence="13">The sequence shown here is derived from an EMBL/GenBank/DDBJ whole genome shotgun (WGS) entry which is preliminary data.</text>
</comment>
<dbReference type="GO" id="GO:0004371">
    <property type="term" value="F:glycerone kinase activity"/>
    <property type="evidence" value="ECO:0007669"/>
    <property type="project" value="InterPro"/>
</dbReference>
<evidence type="ECO:0000256" key="3">
    <source>
        <dbReference type="ARBA" id="ARBA00012095"/>
    </source>
</evidence>
<dbReference type="AlphaFoldDB" id="A0A090YC19"/>
<dbReference type="PROSITE" id="PS51481">
    <property type="entry name" value="DHAK"/>
    <property type="match status" value="1"/>
</dbReference>
<keyword evidence="4 14" id="KW-0808">Transferase</keyword>
<evidence type="ECO:0000259" key="12">
    <source>
        <dbReference type="PROSITE" id="PS51481"/>
    </source>
</evidence>
<name>A0A090YC19_PAEMA</name>
<evidence type="ECO:0000313" key="15">
    <source>
        <dbReference type="Proteomes" id="UP000029278"/>
    </source>
</evidence>
<dbReference type="NCBIfam" id="NF011049">
    <property type="entry name" value="PRK14479.1"/>
    <property type="match status" value="1"/>
</dbReference>
<dbReference type="InterPro" id="IPR036117">
    <property type="entry name" value="DhaL_dom_sf"/>
</dbReference>
<dbReference type="Proteomes" id="UP000442469">
    <property type="component" value="Unassembled WGS sequence"/>
</dbReference>
<dbReference type="Proteomes" id="UP000029278">
    <property type="component" value="Unassembled WGS sequence"/>
</dbReference>
<dbReference type="STRING" id="44252.DJ90_5525"/>
<reference evidence="14 16" key="2">
    <citation type="submission" date="2019-11" db="EMBL/GenBank/DDBJ databases">
        <title>Draft genome sequences of five Paenibacillus species of dairy origin.</title>
        <authorList>
            <person name="Olajide A.M."/>
            <person name="Chen S."/>
            <person name="Lapointe G."/>
        </authorList>
    </citation>
    <scope>NUCLEOTIDE SEQUENCE [LARGE SCALE GENOMIC DNA]</scope>
    <source>
        <strain evidence="14 16">3CT49</strain>
    </source>
</reference>
<dbReference type="HOGENOM" id="CLU_017054_6_1_9"/>
<dbReference type="GO" id="GO:0047324">
    <property type="term" value="F:phosphoenolpyruvate-glycerone phosphotransferase activity"/>
    <property type="evidence" value="ECO:0007669"/>
    <property type="project" value="UniProtKB-EC"/>
</dbReference>
<dbReference type="PATRIC" id="fig|44252.3.peg.5253"/>
<dbReference type="Gene3D" id="3.40.50.10440">
    <property type="entry name" value="Dihydroxyacetone kinase, domain 1"/>
    <property type="match status" value="1"/>
</dbReference>
<keyword evidence="15" id="KW-1185">Reference proteome</keyword>
<dbReference type="Pfam" id="PF02734">
    <property type="entry name" value="Dak2"/>
    <property type="match status" value="1"/>
</dbReference>
<dbReference type="PANTHER" id="PTHR28629">
    <property type="entry name" value="TRIOKINASE/FMN CYCLASE"/>
    <property type="match status" value="1"/>
</dbReference>
<dbReference type="InterPro" id="IPR004007">
    <property type="entry name" value="DhaL_dom"/>
</dbReference>
<dbReference type="EMBL" id="JMQA01000042">
    <property type="protein sequence ID" value="KFM95392.1"/>
    <property type="molecule type" value="Genomic_DNA"/>
</dbReference>